<proteinExistence type="predicted"/>
<feature type="domain" description="HTH cro/C1-type" evidence="5">
    <location>
        <begin position="5"/>
        <end position="37"/>
    </location>
</feature>
<evidence type="ECO:0000256" key="3">
    <source>
        <dbReference type="ARBA" id="ARBA00023163"/>
    </source>
</evidence>
<dbReference type="PROSITE" id="PS50932">
    <property type="entry name" value="HTH_LACI_2"/>
    <property type="match status" value="1"/>
</dbReference>
<organism evidence="6 7">
    <name type="scientific">Thermobacillus xylanilyticus</name>
    <dbReference type="NCBI Taxonomy" id="76633"/>
    <lineage>
        <taxon>Bacteria</taxon>
        <taxon>Bacillati</taxon>
        <taxon>Bacillota</taxon>
        <taxon>Bacilli</taxon>
        <taxon>Bacillales</taxon>
        <taxon>Paenibacillaceae</taxon>
        <taxon>Thermobacillus</taxon>
    </lineage>
</organism>
<evidence type="ECO:0008006" key="8">
    <source>
        <dbReference type="Google" id="ProtNLM"/>
    </source>
</evidence>
<comment type="caution">
    <text evidence="6">The sequence shown here is derived from an EMBL/GenBank/DDBJ whole genome shotgun (WGS) entry which is preliminary data.</text>
</comment>
<dbReference type="RefSeq" id="WP_213484499.1">
    <property type="nucleotide sequence ID" value="NZ_CAJRAY010000043.1"/>
</dbReference>
<dbReference type="PROSITE" id="PS50943">
    <property type="entry name" value="HTH_CROC1"/>
    <property type="match status" value="1"/>
</dbReference>
<evidence type="ECO:0000256" key="1">
    <source>
        <dbReference type="ARBA" id="ARBA00023015"/>
    </source>
</evidence>
<gene>
    <name evidence="6" type="primary">txxe 2048</name>
    <name evidence="6" type="ORF">TXXE_09975</name>
</gene>
<dbReference type="PANTHER" id="PTHR30146:SF152">
    <property type="entry name" value="TRANSCRIPTIONAL REGULATORY PROTEIN"/>
    <property type="match status" value="1"/>
</dbReference>
<evidence type="ECO:0000259" key="5">
    <source>
        <dbReference type="PROSITE" id="PS50943"/>
    </source>
</evidence>
<dbReference type="InterPro" id="IPR010982">
    <property type="entry name" value="Lambda_DNA-bd_dom_sf"/>
</dbReference>
<keyword evidence="1" id="KW-0805">Transcription regulation</keyword>
<keyword evidence="7" id="KW-1185">Reference proteome</keyword>
<dbReference type="SMART" id="SM00354">
    <property type="entry name" value="HTH_LACI"/>
    <property type="match status" value="1"/>
</dbReference>
<evidence type="ECO:0000313" key="6">
    <source>
        <dbReference type="EMBL" id="CAG5086369.1"/>
    </source>
</evidence>
<feature type="domain" description="HTH lacI-type" evidence="4">
    <location>
        <begin position="7"/>
        <end position="61"/>
    </location>
</feature>
<dbReference type="SUPFAM" id="SSF47413">
    <property type="entry name" value="lambda repressor-like DNA-binding domains"/>
    <property type="match status" value="1"/>
</dbReference>
<dbReference type="Gene3D" id="1.10.260.40">
    <property type="entry name" value="lambda repressor-like DNA-binding domains"/>
    <property type="match status" value="1"/>
</dbReference>
<dbReference type="InterPro" id="IPR001387">
    <property type="entry name" value="Cro/C1-type_HTH"/>
</dbReference>
<evidence type="ECO:0000313" key="7">
    <source>
        <dbReference type="Proteomes" id="UP000681526"/>
    </source>
</evidence>
<reference evidence="6 7" key="1">
    <citation type="submission" date="2021-04" db="EMBL/GenBank/DDBJ databases">
        <authorList>
            <person name="Rakotoarivonina H."/>
        </authorList>
    </citation>
    <scope>NUCLEOTIDE SEQUENCE [LARGE SCALE GENOMIC DNA]</scope>
    <source>
        <strain evidence="6 7">XE</strain>
    </source>
</reference>
<protein>
    <recommendedName>
        <fullName evidence="8">LacI family transcriptional regulator</fullName>
    </recommendedName>
</protein>
<dbReference type="Pfam" id="PF13407">
    <property type="entry name" value="Peripla_BP_4"/>
    <property type="match status" value="1"/>
</dbReference>
<dbReference type="InterPro" id="IPR000843">
    <property type="entry name" value="HTH_LacI"/>
</dbReference>
<dbReference type="CDD" id="cd06307">
    <property type="entry name" value="PBP1_sugar_binding"/>
    <property type="match status" value="1"/>
</dbReference>
<name>A0ABN7RXT4_THEXY</name>
<evidence type="ECO:0000256" key="2">
    <source>
        <dbReference type="ARBA" id="ARBA00023125"/>
    </source>
</evidence>
<dbReference type="EMBL" id="CAJRAY010000043">
    <property type="protein sequence ID" value="CAG5086369.1"/>
    <property type="molecule type" value="Genomic_DNA"/>
</dbReference>
<keyword evidence="3" id="KW-0804">Transcription</keyword>
<dbReference type="Proteomes" id="UP000681526">
    <property type="component" value="Unassembled WGS sequence"/>
</dbReference>
<dbReference type="Gene3D" id="3.40.50.2300">
    <property type="match status" value="2"/>
</dbReference>
<keyword evidence="2" id="KW-0238">DNA-binding</keyword>
<accession>A0ABN7RXT4</accession>
<dbReference type="InterPro" id="IPR025997">
    <property type="entry name" value="SBP_2_dom"/>
</dbReference>
<dbReference type="SUPFAM" id="SSF53822">
    <property type="entry name" value="Periplasmic binding protein-like I"/>
    <property type="match status" value="1"/>
</dbReference>
<dbReference type="PANTHER" id="PTHR30146">
    <property type="entry name" value="LACI-RELATED TRANSCRIPTIONAL REPRESSOR"/>
    <property type="match status" value="1"/>
</dbReference>
<evidence type="ECO:0000259" key="4">
    <source>
        <dbReference type="PROSITE" id="PS50932"/>
    </source>
</evidence>
<dbReference type="InterPro" id="IPR028082">
    <property type="entry name" value="Peripla_BP_I"/>
</dbReference>
<sequence>MVQGKRLTLKELAEQIGVSTATLDRVLNNRGNVKPETYRMVMEKIKELNYMPNKSASFLSRKQQLRFAVVFPEHPDYFWTQIEKGVMTAYEELRDYGLLVRIFKSEKYDLEKQQEKMLEIIRSGEYDAIAVAPSNSQEMEDIIDKGIDAGIAICTFNNDAPLSKRLFYVGCDYRIAGRLAADVLCKFVGGGKRVGLITSDTSSKSSSISFQMQQKITGFREVVAERGDMELIGPLKLSQEDYGNPELFGEFFASVDGVYVASAKLSVVAKYLADQGLAGKLPLVGHDMSEEIYEGLQQGSITATIGQDPQNQGYTTIKTLFTHLAFGEKVARSEMITKLELIVKENAQYYI</sequence>
<dbReference type="CDD" id="cd01392">
    <property type="entry name" value="HTH_LacI"/>
    <property type="match status" value="1"/>
</dbReference>
<dbReference type="Pfam" id="PF00356">
    <property type="entry name" value="LacI"/>
    <property type="match status" value="1"/>
</dbReference>